<dbReference type="AlphaFoldDB" id="A0A0A0CXS2"/>
<dbReference type="OrthoDB" id="9779283at2"/>
<dbReference type="RefSeq" id="WP_034846256.1">
    <property type="nucleotide sequence ID" value="NZ_JANX01000556.1"/>
</dbReference>
<proteinExistence type="predicted"/>
<dbReference type="PANTHER" id="PTHR33751:SF1">
    <property type="entry name" value="CBB3-TYPE CYTOCHROME C OXIDASE SUBUNIT FIXP"/>
    <property type="match status" value="1"/>
</dbReference>
<dbReference type="InterPro" id="IPR009056">
    <property type="entry name" value="Cyt_c-like_dom"/>
</dbReference>
<evidence type="ECO:0000256" key="6">
    <source>
        <dbReference type="ARBA" id="ARBA00022982"/>
    </source>
</evidence>
<keyword evidence="6" id="KW-0249">Electron transport</keyword>
<feature type="region of interest" description="Disordered" evidence="9">
    <location>
        <begin position="147"/>
        <end position="180"/>
    </location>
</feature>
<evidence type="ECO:0000256" key="5">
    <source>
        <dbReference type="ARBA" id="ARBA00022723"/>
    </source>
</evidence>
<evidence type="ECO:0000256" key="8">
    <source>
        <dbReference type="PROSITE-ProRule" id="PRU00433"/>
    </source>
</evidence>
<evidence type="ECO:0000256" key="4">
    <source>
        <dbReference type="ARBA" id="ARBA00022660"/>
    </source>
</evidence>
<keyword evidence="4" id="KW-0679">Respiratory chain</keyword>
<dbReference type="PROSITE" id="PS51007">
    <property type="entry name" value="CYTC"/>
    <property type="match status" value="1"/>
</dbReference>
<dbReference type="Pfam" id="PF13442">
    <property type="entry name" value="Cytochrome_CBB3"/>
    <property type="match status" value="1"/>
</dbReference>
<sequence>MRAPLLLLLSAALLAAGCRREERGYDTPRAESSAEAIVALAPISPGANAPQTAANPKGQDYEQNAYAMSQGKRLFQWFNCSGCHGNGGGGSGPALIDDKWIYGSSIDNIAATIREGRPNGMPSFRGRIPDDEIWQMAAYVRSMGRFVPKDAAPSRNDGMQSRPAENRLPPAKPHAVGVPQ</sequence>
<evidence type="ECO:0000313" key="11">
    <source>
        <dbReference type="EMBL" id="KGM31261.1"/>
    </source>
</evidence>
<accession>A0A0A0CXS2</accession>
<comment type="cofactor">
    <cofactor evidence="1">
        <name>heme c</name>
        <dbReference type="ChEBI" id="CHEBI:61717"/>
    </cofactor>
</comment>
<keyword evidence="5 8" id="KW-0479">Metal-binding</keyword>
<dbReference type="PANTHER" id="PTHR33751">
    <property type="entry name" value="CBB3-TYPE CYTOCHROME C OXIDASE SUBUNIT FIXP"/>
    <property type="match status" value="1"/>
</dbReference>
<evidence type="ECO:0000256" key="2">
    <source>
        <dbReference type="ARBA" id="ARBA00022448"/>
    </source>
</evidence>
<evidence type="ECO:0000259" key="10">
    <source>
        <dbReference type="PROSITE" id="PS51007"/>
    </source>
</evidence>
<dbReference type="EMBL" id="JANX01000556">
    <property type="protein sequence ID" value="KGM31261.1"/>
    <property type="molecule type" value="Genomic_DNA"/>
</dbReference>
<protein>
    <submittedName>
        <fullName evidence="11">Cytochrome C</fullName>
    </submittedName>
</protein>
<dbReference type="InterPro" id="IPR008168">
    <property type="entry name" value="Cyt_C_IC"/>
</dbReference>
<evidence type="ECO:0000256" key="3">
    <source>
        <dbReference type="ARBA" id="ARBA00022617"/>
    </source>
</evidence>
<dbReference type="GO" id="GO:0009055">
    <property type="term" value="F:electron transfer activity"/>
    <property type="evidence" value="ECO:0007669"/>
    <property type="project" value="InterPro"/>
</dbReference>
<evidence type="ECO:0000256" key="1">
    <source>
        <dbReference type="ARBA" id="ARBA00001926"/>
    </source>
</evidence>
<dbReference type="SUPFAM" id="SSF46626">
    <property type="entry name" value="Cytochrome c"/>
    <property type="match status" value="1"/>
</dbReference>
<evidence type="ECO:0000256" key="7">
    <source>
        <dbReference type="ARBA" id="ARBA00023004"/>
    </source>
</evidence>
<feature type="domain" description="Cytochrome c" evidence="10">
    <location>
        <begin position="66"/>
        <end position="144"/>
    </location>
</feature>
<keyword evidence="2" id="KW-0813">Transport</keyword>
<gene>
    <name evidence="11" type="ORF">P409_28220</name>
</gene>
<dbReference type="Proteomes" id="UP000029995">
    <property type="component" value="Unassembled WGS sequence"/>
</dbReference>
<dbReference type="PROSITE" id="PS51257">
    <property type="entry name" value="PROKAR_LIPOPROTEIN"/>
    <property type="match status" value="1"/>
</dbReference>
<name>A0A0A0CXS2_9PROT</name>
<dbReference type="InterPro" id="IPR036909">
    <property type="entry name" value="Cyt_c-like_dom_sf"/>
</dbReference>
<dbReference type="InterPro" id="IPR050597">
    <property type="entry name" value="Cytochrome_c_Oxidase_Subunit"/>
</dbReference>
<organism evidence="11 12">
    <name type="scientific">Inquilinus limosus MP06</name>
    <dbReference type="NCBI Taxonomy" id="1398085"/>
    <lineage>
        <taxon>Bacteria</taxon>
        <taxon>Pseudomonadati</taxon>
        <taxon>Pseudomonadota</taxon>
        <taxon>Alphaproteobacteria</taxon>
        <taxon>Rhodospirillales</taxon>
        <taxon>Rhodospirillaceae</taxon>
        <taxon>Inquilinus</taxon>
    </lineage>
</organism>
<keyword evidence="3 8" id="KW-0349">Heme</keyword>
<keyword evidence="7 8" id="KW-0408">Iron</keyword>
<dbReference type="GO" id="GO:0020037">
    <property type="term" value="F:heme binding"/>
    <property type="evidence" value="ECO:0007669"/>
    <property type="project" value="InterPro"/>
</dbReference>
<dbReference type="GO" id="GO:0005506">
    <property type="term" value="F:iron ion binding"/>
    <property type="evidence" value="ECO:0007669"/>
    <property type="project" value="InterPro"/>
</dbReference>
<evidence type="ECO:0000256" key="9">
    <source>
        <dbReference type="SAM" id="MobiDB-lite"/>
    </source>
</evidence>
<evidence type="ECO:0000313" key="12">
    <source>
        <dbReference type="Proteomes" id="UP000029995"/>
    </source>
</evidence>
<dbReference type="Gene3D" id="1.10.760.10">
    <property type="entry name" value="Cytochrome c-like domain"/>
    <property type="match status" value="1"/>
</dbReference>
<dbReference type="PRINTS" id="PR00605">
    <property type="entry name" value="CYTCHROMECIC"/>
</dbReference>
<reference evidence="11 12" key="1">
    <citation type="submission" date="2014-01" db="EMBL/GenBank/DDBJ databases">
        <title>Genome sequence determination for a cystic fibrosis isolate, Inquilinus limosus.</title>
        <authorList>
            <person name="Pino M."/>
            <person name="Di Conza J."/>
            <person name="Gutkind G."/>
        </authorList>
    </citation>
    <scope>NUCLEOTIDE SEQUENCE [LARGE SCALE GENOMIC DNA]</scope>
    <source>
        <strain evidence="11 12">MP06</strain>
    </source>
</reference>
<comment type="caution">
    <text evidence="11">The sequence shown here is derived from an EMBL/GenBank/DDBJ whole genome shotgun (WGS) entry which is preliminary data.</text>
</comment>